<dbReference type="SMART" id="SM00298">
    <property type="entry name" value="CHROMO"/>
    <property type="match status" value="1"/>
</dbReference>
<feature type="domain" description="Chromo" evidence="2">
    <location>
        <begin position="43"/>
        <end position="92"/>
    </location>
</feature>
<dbReference type="InterPro" id="IPR016197">
    <property type="entry name" value="Chromo-like_dom_sf"/>
</dbReference>
<feature type="compositionally biased region" description="Low complexity" evidence="1">
    <location>
        <begin position="126"/>
        <end position="137"/>
    </location>
</feature>
<dbReference type="InterPro" id="IPR000953">
    <property type="entry name" value="Chromo/chromo_shadow_dom"/>
</dbReference>
<proteinExistence type="predicted"/>
<feature type="compositionally biased region" description="Acidic residues" evidence="1">
    <location>
        <begin position="370"/>
        <end position="381"/>
    </location>
</feature>
<feature type="compositionally biased region" description="Pro residues" evidence="1">
    <location>
        <begin position="353"/>
        <end position="369"/>
    </location>
</feature>
<dbReference type="GO" id="GO:0006338">
    <property type="term" value="P:chromatin remodeling"/>
    <property type="evidence" value="ECO:0007669"/>
    <property type="project" value="UniProtKB-ARBA"/>
</dbReference>
<sequence length="400" mass="44613">MRQCGIHDVFHSSYLRIHLPNDNRLFPGRLDNQVAEFKEEEQEWAVDRILSHKGTRSDAVFEVRWKSGDVTWLPYDQVDHLAMLQEYFDVLDIEHVSELTEGNGLPPTDNPQVFLGHLGLGLDYITPTSPSNSSTTPQLQCSSQRQPSTMSNPNPAPLFRTLGNGRFAMPDRYRPGVTLLLTLDQIKLYLQHDADLRGGIEPTTIPSPISYDELAVALNSNAENGIQVALVLEDNTGVHIKGRLPTLAELVGLDATRRVVTTQRDPREEAGGKWLDSRCTELMDEALWDNLDRLHKQRKWREKGVAERQAKRQHQEDEEAFRPFAPSRTTNHAVAGPSNTTHSRAPSPFLNNPVPPPPDSSAPKQPAPPNDEDAEMMDGEATEAAKEAACAKAKGHIPKK</sequence>
<dbReference type="RefSeq" id="XP_041222830.1">
    <property type="nucleotide sequence ID" value="XM_041367571.1"/>
</dbReference>
<feature type="compositionally biased region" description="Polar residues" evidence="1">
    <location>
        <begin position="138"/>
        <end position="153"/>
    </location>
</feature>
<evidence type="ECO:0000313" key="3">
    <source>
        <dbReference type="EMBL" id="KAG1897254.1"/>
    </source>
</evidence>
<dbReference type="Gene3D" id="2.40.50.40">
    <property type="match status" value="1"/>
</dbReference>
<evidence type="ECO:0000259" key="2">
    <source>
        <dbReference type="SMART" id="SM00298"/>
    </source>
</evidence>
<dbReference type="SUPFAM" id="SSF54160">
    <property type="entry name" value="Chromo domain-like"/>
    <property type="match status" value="1"/>
</dbReference>
<dbReference type="AlphaFoldDB" id="A0AAD4HIZ9"/>
<dbReference type="EMBL" id="JABBWK010000048">
    <property type="protein sequence ID" value="KAG1897254.1"/>
    <property type="molecule type" value="Genomic_DNA"/>
</dbReference>
<name>A0AAD4HIZ9_9AGAM</name>
<gene>
    <name evidence="3" type="ORF">F5891DRAFT_1192199</name>
</gene>
<reference evidence="3" key="1">
    <citation type="journal article" date="2020" name="New Phytol.">
        <title>Comparative genomics reveals dynamic genome evolution in host specialist ectomycorrhizal fungi.</title>
        <authorList>
            <person name="Lofgren L.A."/>
            <person name="Nguyen N.H."/>
            <person name="Vilgalys R."/>
            <person name="Ruytinx J."/>
            <person name="Liao H.L."/>
            <person name="Branco S."/>
            <person name="Kuo A."/>
            <person name="LaButti K."/>
            <person name="Lipzen A."/>
            <person name="Andreopoulos W."/>
            <person name="Pangilinan J."/>
            <person name="Riley R."/>
            <person name="Hundley H."/>
            <person name="Na H."/>
            <person name="Barry K."/>
            <person name="Grigoriev I.V."/>
            <person name="Stajich J.E."/>
            <person name="Kennedy P.G."/>
        </authorList>
    </citation>
    <scope>NUCLEOTIDE SEQUENCE</scope>
    <source>
        <strain evidence="3">FC203</strain>
    </source>
</reference>
<protein>
    <recommendedName>
        <fullName evidence="2">Chromo domain-containing protein</fullName>
    </recommendedName>
</protein>
<feature type="compositionally biased region" description="Basic and acidic residues" evidence="1">
    <location>
        <begin position="305"/>
        <end position="315"/>
    </location>
</feature>
<evidence type="ECO:0000256" key="1">
    <source>
        <dbReference type="SAM" id="MobiDB-lite"/>
    </source>
</evidence>
<feature type="region of interest" description="Disordered" evidence="1">
    <location>
        <begin position="305"/>
        <end position="400"/>
    </location>
</feature>
<feature type="compositionally biased region" description="Polar residues" evidence="1">
    <location>
        <begin position="327"/>
        <end position="344"/>
    </location>
</feature>
<feature type="region of interest" description="Disordered" evidence="1">
    <location>
        <begin position="126"/>
        <end position="154"/>
    </location>
</feature>
<dbReference type="Proteomes" id="UP001195769">
    <property type="component" value="Unassembled WGS sequence"/>
</dbReference>
<keyword evidence="4" id="KW-1185">Reference proteome</keyword>
<organism evidence="3 4">
    <name type="scientific">Suillus fuscotomentosus</name>
    <dbReference type="NCBI Taxonomy" id="1912939"/>
    <lineage>
        <taxon>Eukaryota</taxon>
        <taxon>Fungi</taxon>
        <taxon>Dikarya</taxon>
        <taxon>Basidiomycota</taxon>
        <taxon>Agaricomycotina</taxon>
        <taxon>Agaricomycetes</taxon>
        <taxon>Agaricomycetidae</taxon>
        <taxon>Boletales</taxon>
        <taxon>Suillineae</taxon>
        <taxon>Suillaceae</taxon>
        <taxon>Suillus</taxon>
    </lineage>
</organism>
<comment type="caution">
    <text evidence="3">The sequence shown here is derived from an EMBL/GenBank/DDBJ whole genome shotgun (WGS) entry which is preliminary data.</text>
</comment>
<evidence type="ECO:0000313" key="4">
    <source>
        <dbReference type="Proteomes" id="UP001195769"/>
    </source>
</evidence>
<accession>A0AAD4HIZ9</accession>
<dbReference type="GeneID" id="64661869"/>